<dbReference type="InterPro" id="IPR003770">
    <property type="entry name" value="MLTG-like"/>
</dbReference>
<evidence type="ECO:0000313" key="8">
    <source>
        <dbReference type="EMBL" id="SHG47776.1"/>
    </source>
</evidence>
<keyword evidence="9" id="KW-1185">Reference proteome</keyword>
<dbReference type="EMBL" id="FQWB01000004">
    <property type="protein sequence ID" value="SHG47776.1"/>
    <property type="molecule type" value="Genomic_DNA"/>
</dbReference>
<feature type="site" description="Important for catalytic activity" evidence="7">
    <location>
        <position position="215"/>
    </location>
</feature>
<evidence type="ECO:0000256" key="1">
    <source>
        <dbReference type="ARBA" id="ARBA00022475"/>
    </source>
</evidence>
<dbReference type="Gene3D" id="3.30.160.60">
    <property type="entry name" value="Classic Zinc Finger"/>
    <property type="match status" value="1"/>
</dbReference>
<name>A0A1M5K4R3_9FLAO</name>
<dbReference type="Pfam" id="PF02618">
    <property type="entry name" value="YceG"/>
    <property type="match status" value="1"/>
</dbReference>
<dbReference type="Proteomes" id="UP000184516">
    <property type="component" value="Unassembled WGS sequence"/>
</dbReference>
<dbReference type="PANTHER" id="PTHR30518:SF2">
    <property type="entry name" value="ENDOLYTIC MUREIN TRANSGLYCOSYLASE"/>
    <property type="match status" value="1"/>
</dbReference>
<dbReference type="GO" id="GO:0071555">
    <property type="term" value="P:cell wall organization"/>
    <property type="evidence" value="ECO:0007669"/>
    <property type="project" value="UniProtKB-KW"/>
</dbReference>
<evidence type="ECO:0000256" key="7">
    <source>
        <dbReference type="HAMAP-Rule" id="MF_02065"/>
    </source>
</evidence>
<comment type="catalytic activity">
    <reaction evidence="7">
        <text>a peptidoglycan chain = a peptidoglycan chain with N-acetyl-1,6-anhydromuramyl-[peptide] at the reducing end + a peptidoglycan chain with N-acetylglucosamine at the non-reducing end.</text>
        <dbReference type="EC" id="4.2.2.29"/>
    </reaction>
</comment>
<sequence>MNLKKNITIASVVLISGLLIYGGILANQIFSKNTKFSQNEVYVFVPTGSTYEDVKKILEPFVENMNRFEMVANKRSYPENVKPGRFLFTKGMNSYELVKAMRSNVPVKLAFNNQERLENFAQRVSSQIEPDSLTLMNIFKDSVFLKENGFTDENVFVMFIPNTHEVYWNITAEKFRDKMIKEYHNFWSKERMAKAEKQGLTPVEATILASIVHKESVKKDERPRIAGVYLNRLRLGMPLQADPTVIFAIKKKDNDFDQVIKRVFYNDLFLNSPYNTYKVIGLPPGPIAMPDITALDAVLNPEKHDFIYFCASVDRFGYHEFAATLPEHNVNAKKYSDWINSQGVAR</sequence>
<keyword evidence="1 7" id="KW-1003">Cell membrane</keyword>
<comment type="similarity">
    <text evidence="7">Belongs to the transglycosylase MltG family.</text>
</comment>
<dbReference type="GO" id="GO:0008932">
    <property type="term" value="F:lytic endotransglycosylase activity"/>
    <property type="evidence" value="ECO:0007669"/>
    <property type="project" value="UniProtKB-UniRule"/>
</dbReference>
<evidence type="ECO:0000256" key="2">
    <source>
        <dbReference type="ARBA" id="ARBA00022692"/>
    </source>
</evidence>
<dbReference type="STRING" id="468056.SAMN05443549_104182"/>
<dbReference type="RefSeq" id="WP_073370518.1">
    <property type="nucleotide sequence ID" value="NZ_FQWB01000004.1"/>
</dbReference>
<evidence type="ECO:0000256" key="4">
    <source>
        <dbReference type="ARBA" id="ARBA00023136"/>
    </source>
</evidence>
<dbReference type="NCBIfam" id="TIGR00247">
    <property type="entry name" value="endolytic transglycosylase MltG"/>
    <property type="match status" value="1"/>
</dbReference>
<protein>
    <recommendedName>
        <fullName evidence="7">Endolytic murein transglycosylase</fullName>
        <ecNumber evidence="7">4.2.2.29</ecNumber>
    </recommendedName>
    <alternativeName>
        <fullName evidence="7">Peptidoglycan lytic transglycosylase</fullName>
    </alternativeName>
    <alternativeName>
        <fullName evidence="7">Peptidoglycan polymerization terminase</fullName>
    </alternativeName>
</protein>
<dbReference type="OrthoDB" id="9814591at2"/>
<evidence type="ECO:0000256" key="3">
    <source>
        <dbReference type="ARBA" id="ARBA00022989"/>
    </source>
</evidence>
<reference evidence="9" key="1">
    <citation type="submission" date="2016-11" db="EMBL/GenBank/DDBJ databases">
        <authorList>
            <person name="Varghese N."/>
            <person name="Submissions S."/>
        </authorList>
    </citation>
    <scope>NUCLEOTIDE SEQUENCE [LARGE SCALE GENOMIC DNA]</scope>
    <source>
        <strain evidence="9">DSM 19978</strain>
    </source>
</reference>
<keyword evidence="5 7" id="KW-0456">Lyase</keyword>
<organism evidence="8 9">
    <name type="scientific">Flavobacterium fluvii</name>
    <dbReference type="NCBI Taxonomy" id="468056"/>
    <lineage>
        <taxon>Bacteria</taxon>
        <taxon>Pseudomonadati</taxon>
        <taxon>Bacteroidota</taxon>
        <taxon>Flavobacteriia</taxon>
        <taxon>Flavobacteriales</taxon>
        <taxon>Flavobacteriaceae</taxon>
        <taxon>Flavobacterium</taxon>
    </lineage>
</organism>
<accession>A0A1M5K4R3</accession>
<dbReference type="AlphaFoldDB" id="A0A1M5K4R3"/>
<proteinExistence type="inferred from homology"/>
<evidence type="ECO:0000256" key="5">
    <source>
        <dbReference type="ARBA" id="ARBA00023239"/>
    </source>
</evidence>
<gene>
    <name evidence="7" type="primary">mltG</name>
    <name evidence="8" type="ORF">SAMN05443549_104182</name>
</gene>
<keyword evidence="6 7" id="KW-0961">Cell wall biogenesis/degradation</keyword>
<dbReference type="HAMAP" id="MF_02065">
    <property type="entry name" value="MltG"/>
    <property type="match status" value="1"/>
</dbReference>
<dbReference type="PANTHER" id="PTHR30518">
    <property type="entry name" value="ENDOLYTIC MUREIN TRANSGLYCOSYLASE"/>
    <property type="match status" value="1"/>
</dbReference>
<evidence type="ECO:0000313" key="9">
    <source>
        <dbReference type="Proteomes" id="UP000184516"/>
    </source>
</evidence>
<dbReference type="EC" id="4.2.2.29" evidence="7"/>
<feature type="transmembrane region" description="Helical" evidence="7">
    <location>
        <begin position="7"/>
        <end position="30"/>
    </location>
</feature>
<keyword evidence="2 7" id="KW-0812">Transmembrane</keyword>
<dbReference type="GO" id="GO:0005886">
    <property type="term" value="C:plasma membrane"/>
    <property type="evidence" value="ECO:0007669"/>
    <property type="project" value="UniProtKB-SubCell"/>
</dbReference>
<keyword evidence="4 7" id="KW-0472">Membrane</keyword>
<evidence type="ECO:0000256" key="6">
    <source>
        <dbReference type="ARBA" id="ARBA00023316"/>
    </source>
</evidence>
<comment type="subcellular location">
    <subcellularLocation>
        <location evidence="7">Cell membrane</location>
        <topology evidence="7">Single-pass membrane protein</topology>
    </subcellularLocation>
</comment>
<keyword evidence="3 7" id="KW-1133">Transmembrane helix</keyword>
<dbReference type="GO" id="GO:0009252">
    <property type="term" value="P:peptidoglycan biosynthetic process"/>
    <property type="evidence" value="ECO:0007669"/>
    <property type="project" value="UniProtKB-UniRule"/>
</dbReference>
<comment type="function">
    <text evidence="7">Functions as a peptidoglycan terminase that cleaves nascent peptidoglycan strands endolytically to terminate their elongation.</text>
</comment>
<dbReference type="CDD" id="cd08010">
    <property type="entry name" value="MltG_like"/>
    <property type="match status" value="1"/>
</dbReference>